<dbReference type="OrthoDB" id="117402at2"/>
<name>A0A1C4H5Z8_9BIFI</name>
<sequence length="323" mass="35509">MAEQGNRKAQKRKARARRQAEQEALRREQAEIAAKERKQQTIIGGIVVAVVVALVAIIAIATFHPFDKKEEPKPVSTSSAYEALQKVKTKPSAVDKKGGILISKDGYGKKIKNAPTVDIYMDPMCPGCGSLHRQIDDDLVRLVNAGQINLVYHLMNFLDGNSTDQYSTRTAGAVLYVASNDPDTQHLMKFISNLYDTDFQPEEGSDYVPTDNAKIKEQGLKAGVPEAVMDKAFGGQYNKWLEASYDYAVSRKDLESNYGNNKGKMSTPTVLINGKLIEQSEISDLHIPQKEALLTSLDIKESEVGKEGVMPKIGGTKAPKPLQ</sequence>
<dbReference type="SUPFAM" id="SSF52833">
    <property type="entry name" value="Thioredoxin-like"/>
    <property type="match status" value="1"/>
</dbReference>
<evidence type="ECO:0000256" key="2">
    <source>
        <dbReference type="SAM" id="Phobius"/>
    </source>
</evidence>
<gene>
    <name evidence="4" type="ORF">GA0061077_1120</name>
</gene>
<evidence type="ECO:0000313" key="4">
    <source>
        <dbReference type="EMBL" id="SCC80265.1"/>
    </source>
</evidence>
<dbReference type="InterPro" id="IPR036249">
    <property type="entry name" value="Thioredoxin-like_sf"/>
</dbReference>
<dbReference type="Pfam" id="PF13462">
    <property type="entry name" value="Thioredoxin_4"/>
    <property type="match status" value="1"/>
</dbReference>
<keyword evidence="2" id="KW-0812">Transmembrane</keyword>
<evidence type="ECO:0000256" key="1">
    <source>
        <dbReference type="SAM" id="MobiDB-lite"/>
    </source>
</evidence>
<protein>
    <submittedName>
        <fullName evidence="4">Protein-disulfide isomerase</fullName>
    </submittedName>
</protein>
<proteinExistence type="predicted"/>
<feature type="region of interest" description="Disordered" evidence="1">
    <location>
        <begin position="304"/>
        <end position="323"/>
    </location>
</feature>
<dbReference type="STRING" id="1505727.GA0061077_1120"/>
<keyword evidence="2" id="KW-0472">Membrane</keyword>
<evidence type="ECO:0000313" key="5">
    <source>
        <dbReference type="Proteomes" id="UP000242610"/>
    </source>
</evidence>
<evidence type="ECO:0000259" key="3">
    <source>
        <dbReference type="Pfam" id="PF13462"/>
    </source>
</evidence>
<dbReference type="AlphaFoldDB" id="A0A1C4H5Z8"/>
<feature type="region of interest" description="Disordered" evidence="1">
    <location>
        <begin position="1"/>
        <end position="22"/>
    </location>
</feature>
<dbReference type="Gene3D" id="3.40.30.10">
    <property type="entry name" value="Glutaredoxin"/>
    <property type="match status" value="1"/>
</dbReference>
<feature type="transmembrane region" description="Helical" evidence="2">
    <location>
        <begin position="42"/>
        <end position="63"/>
    </location>
</feature>
<reference evidence="5" key="1">
    <citation type="submission" date="2016-08" db="EMBL/GenBank/DDBJ databases">
        <authorList>
            <person name="Varghese N."/>
            <person name="Submissions Spin"/>
        </authorList>
    </citation>
    <scope>NUCLEOTIDE SEQUENCE [LARGE SCALE GENOMIC DNA]</scope>
    <source>
        <strain evidence="5">R-52791</strain>
    </source>
</reference>
<accession>A0A1C4H5Z8</accession>
<dbReference type="EMBL" id="FMBL01000003">
    <property type="protein sequence ID" value="SCC80265.1"/>
    <property type="molecule type" value="Genomic_DNA"/>
</dbReference>
<feature type="compositionally biased region" description="Basic residues" evidence="1">
    <location>
        <begin position="8"/>
        <end position="17"/>
    </location>
</feature>
<keyword evidence="2" id="KW-1133">Transmembrane helix</keyword>
<organism evidence="4 5">
    <name type="scientific">Bifidobacterium commune</name>
    <dbReference type="NCBI Taxonomy" id="1505727"/>
    <lineage>
        <taxon>Bacteria</taxon>
        <taxon>Bacillati</taxon>
        <taxon>Actinomycetota</taxon>
        <taxon>Actinomycetes</taxon>
        <taxon>Bifidobacteriales</taxon>
        <taxon>Bifidobacteriaceae</taxon>
        <taxon>Bifidobacterium</taxon>
    </lineage>
</organism>
<dbReference type="InterPro" id="IPR012336">
    <property type="entry name" value="Thioredoxin-like_fold"/>
</dbReference>
<keyword evidence="4" id="KW-0413">Isomerase</keyword>
<dbReference type="Proteomes" id="UP000242610">
    <property type="component" value="Unassembled WGS sequence"/>
</dbReference>
<dbReference type="RefSeq" id="WP_091847970.1">
    <property type="nucleotide sequence ID" value="NZ_FMBL01000003.1"/>
</dbReference>
<dbReference type="GO" id="GO:0016853">
    <property type="term" value="F:isomerase activity"/>
    <property type="evidence" value="ECO:0007669"/>
    <property type="project" value="UniProtKB-KW"/>
</dbReference>
<feature type="domain" description="Thioredoxin-like fold" evidence="3">
    <location>
        <begin position="114"/>
        <end position="280"/>
    </location>
</feature>
<keyword evidence="5" id="KW-1185">Reference proteome</keyword>